<dbReference type="Pfam" id="PF08327">
    <property type="entry name" value="AHSA1"/>
    <property type="match status" value="1"/>
</dbReference>
<dbReference type="InterPro" id="IPR023393">
    <property type="entry name" value="START-like_dom_sf"/>
</dbReference>
<dbReference type="Gene3D" id="3.30.530.20">
    <property type="match status" value="1"/>
</dbReference>
<proteinExistence type="inferred from homology"/>
<feature type="domain" description="Activator of Hsp90 ATPase homologue 1/2-like C-terminal" evidence="2">
    <location>
        <begin position="24"/>
        <end position="158"/>
    </location>
</feature>
<dbReference type="InterPro" id="IPR013538">
    <property type="entry name" value="ASHA1/2-like_C"/>
</dbReference>
<sequence>MENSKTKITAEVGKQEIFIIREFDAKPELVFQAHTEPDLLVQWMGLENHTMEIATLENKNFGAWRFIHTDESGNSFGFNGVIHETDFAKRIIRTFEFEGLPEKGHVSLEFLNFEALPNDRTKLTTQVIFKSIEDRDAMIQSGMEHGVVDSYNKLDNLLSKR</sequence>
<comment type="similarity">
    <text evidence="1">Belongs to the AHA1 family.</text>
</comment>
<evidence type="ECO:0000313" key="4">
    <source>
        <dbReference type="Proteomes" id="UP000606494"/>
    </source>
</evidence>
<organism evidence="3 4">
    <name type="scientific">Sphingobacterium arenae</name>
    <dbReference type="NCBI Taxonomy" id="1280598"/>
    <lineage>
        <taxon>Bacteria</taxon>
        <taxon>Pseudomonadati</taxon>
        <taxon>Bacteroidota</taxon>
        <taxon>Sphingobacteriia</taxon>
        <taxon>Sphingobacteriales</taxon>
        <taxon>Sphingobacteriaceae</taxon>
        <taxon>Sphingobacterium</taxon>
    </lineage>
</organism>
<keyword evidence="4" id="KW-1185">Reference proteome</keyword>
<protein>
    <submittedName>
        <fullName evidence="3">SRPBCC family protein</fullName>
    </submittedName>
</protein>
<dbReference type="SUPFAM" id="SSF55961">
    <property type="entry name" value="Bet v1-like"/>
    <property type="match status" value="1"/>
</dbReference>
<accession>A0ABR7Y2Z8</accession>
<comment type="caution">
    <text evidence="3">The sequence shown here is derived from an EMBL/GenBank/DDBJ whole genome shotgun (WGS) entry which is preliminary data.</text>
</comment>
<gene>
    <name evidence="3" type="ORF">H8B17_08835</name>
</gene>
<dbReference type="Proteomes" id="UP000606494">
    <property type="component" value="Unassembled WGS sequence"/>
</dbReference>
<dbReference type="EMBL" id="JACNYK010000002">
    <property type="protein sequence ID" value="MBD1425685.1"/>
    <property type="molecule type" value="Genomic_DNA"/>
</dbReference>
<dbReference type="RefSeq" id="WP_190308831.1">
    <property type="nucleotide sequence ID" value="NZ_JACNYK010000002.1"/>
</dbReference>
<dbReference type="CDD" id="cd07826">
    <property type="entry name" value="SRPBCC_CalC_Aha1-like_9"/>
    <property type="match status" value="1"/>
</dbReference>
<evidence type="ECO:0000256" key="1">
    <source>
        <dbReference type="ARBA" id="ARBA00006817"/>
    </source>
</evidence>
<reference evidence="3 4" key="1">
    <citation type="submission" date="2020-08" db="EMBL/GenBank/DDBJ databases">
        <title>Sphingobacterium sp. DN00404 isolated from aquaculture water.</title>
        <authorList>
            <person name="Zhang M."/>
        </authorList>
    </citation>
    <scope>NUCLEOTIDE SEQUENCE [LARGE SCALE GENOMIC DNA]</scope>
    <source>
        <strain evidence="3 4">KCTC 32294</strain>
    </source>
</reference>
<evidence type="ECO:0000313" key="3">
    <source>
        <dbReference type="EMBL" id="MBD1425685.1"/>
    </source>
</evidence>
<name>A0ABR7Y2Z8_9SPHI</name>
<evidence type="ECO:0000259" key="2">
    <source>
        <dbReference type="Pfam" id="PF08327"/>
    </source>
</evidence>